<evidence type="ECO:0000313" key="2">
    <source>
        <dbReference type="Proteomes" id="UP000319801"/>
    </source>
</evidence>
<sequence length="217" mass="23771">MSSEAHSRDHGRATLQGCHALPLSFSGLSAVNACNWVCDNIKLAAEVRWLRKQEAQQNNFKPNLEAELWQHGEEGKKEGGGRQPYGSGEADGAVRQAVRIPWLLSITHVTIEPARRKTTGVHEALISTVSGLHEKDSWPFGLGFPHPPKQQGVGSTGQNRAIEGLGGLAWQCLLITFPCPGPVSMLPRSDMPAFHAYDTTAAQYRHLTFHTLDVLIH</sequence>
<keyword evidence="2" id="KW-1185">Reference proteome</keyword>
<dbReference type="EMBL" id="VCAZ01000100">
    <property type="protein sequence ID" value="TSS23711.1"/>
    <property type="molecule type" value="Genomic_DNA"/>
</dbReference>
<evidence type="ECO:0000313" key="1">
    <source>
        <dbReference type="EMBL" id="TSS23711.1"/>
    </source>
</evidence>
<proteinExistence type="predicted"/>
<comment type="caution">
    <text evidence="1">The sequence shown here is derived from an EMBL/GenBank/DDBJ whole genome shotgun (WGS) entry which is preliminary data.</text>
</comment>
<gene>
    <name evidence="1" type="ORF">Baya_12227</name>
</gene>
<protein>
    <submittedName>
        <fullName evidence="1">Uncharacterized protein</fullName>
    </submittedName>
</protein>
<reference evidence="1 2" key="1">
    <citation type="journal article" date="2019" name="Genome Biol. Evol.">
        <title>Whole-Genome Sequencing of the Giant Devil Catfish, Bagarius yarrelli.</title>
        <authorList>
            <person name="Jiang W."/>
            <person name="Lv Y."/>
            <person name="Cheng L."/>
            <person name="Yang K."/>
            <person name="Chao B."/>
            <person name="Wang X."/>
            <person name="Li Y."/>
            <person name="Pan X."/>
            <person name="You X."/>
            <person name="Zhang Y."/>
            <person name="Yang J."/>
            <person name="Li J."/>
            <person name="Zhang X."/>
            <person name="Liu S."/>
            <person name="Sun C."/>
            <person name="Yang J."/>
            <person name="Shi Q."/>
        </authorList>
    </citation>
    <scope>NUCLEOTIDE SEQUENCE [LARGE SCALE GENOMIC DNA]</scope>
    <source>
        <strain evidence="1">JWS20170419001</strain>
        <tissue evidence="1">Muscle</tissue>
    </source>
</reference>
<accession>A0A556V2R3</accession>
<name>A0A556V2R3_BAGYA</name>
<dbReference type="AlphaFoldDB" id="A0A556V2R3"/>
<organism evidence="1 2">
    <name type="scientific">Bagarius yarrelli</name>
    <name type="common">Goonch</name>
    <name type="synonym">Bagrus yarrelli</name>
    <dbReference type="NCBI Taxonomy" id="175774"/>
    <lineage>
        <taxon>Eukaryota</taxon>
        <taxon>Metazoa</taxon>
        <taxon>Chordata</taxon>
        <taxon>Craniata</taxon>
        <taxon>Vertebrata</taxon>
        <taxon>Euteleostomi</taxon>
        <taxon>Actinopterygii</taxon>
        <taxon>Neopterygii</taxon>
        <taxon>Teleostei</taxon>
        <taxon>Ostariophysi</taxon>
        <taxon>Siluriformes</taxon>
        <taxon>Sisoridae</taxon>
        <taxon>Sisorinae</taxon>
        <taxon>Bagarius</taxon>
    </lineage>
</organism>
<dbReference type="Proteomes" id="UP000319801">
    <property type="component" value="Unassembled WGS sequence"/>
</dbReference>